<feature type="domain" description="ABC transmembrane type-1" evidence="10">
    <location>
        <begin position="92"/>
        <end position="280"/>
    </location>
</feature>
<keyword evidence="5" id="KW-0571">Peptide transport</keyword>
<comment type="caution">
    <text evidence="11">The sequence shown here is derived from an EMBL/GenBank/DDBJ whole genome shotgun (WGS) entry which is preliminary data.</text>
</comment>
<sequence>MQAPAAVDRGAALPAPAPRRALRAFLRNPTALSGLAILGVIAAAALAAPFAYPDDPLGMVAQPFLWPGQDPAYPLGTDSLGRDVAAGIAHGARISLLVGFAAAATGLAVGVLVGATAGYAGGRIDRALGRVIALFQTIPSFILLVVLVAIAQPSIPAITLAIGATSWPTVARLTRAEFRSLREKDFVTAARGLGYGPVRIVFAEILPNALPPIVVTASVMVASGILMESALSFMGLGDPNVVSWGSMIGSGREVLRSAWYLTAIPGVAIVLSVLALNLVGDGLNDALNPRLAGEA</sequence>
<comment type="similarity">
    <text evidence="9">Belongs to the binding-protein-dependent transport system permease family.</text>
</comment>
<evidence type="ECO:0000256" key="6">
    <source>
        <dbReference type="ARBA" id="ARBA00022927"/>
    </source>
</evidence>
<keyword evidence="12" id="KW-1185">Reference proteome</keyword>
<dbReference type="SUPFAM" id="SSF161098">
    <property type="entry name" value="MetI-like"/>
    <property type="match status" value="1"/>
</dbReference>
<evidence type="ECO:0000256" key="9">
    <source>
        <dbReference type="RuleBase" id="RU363032"/>
    </source>
</evidence>
<evidence type="ECO:0000259" key="10">
    <source>
        <dbReference type="PROSITE" id="PS50928"/>
    </source>
</evidence>
<feature type="transmembrane region" description="Helical" evidence="9">
    <location>
        <begin position="157"/>
        <end position="174"/>
    </location>
</feature>
<proteinExistence type="inferred from homology"/>
<dbReference type="InterPro" id="IPR025966">
    <property type="entry name" value="OppC_N"/>
</dbReference>
<dbReference type="InterPro" id="IPR000515">
    <property type="entry name" value="MetI-like"/>
</dbReference>
<evidence type="ECO:0000256" key="7">
    <source>
        <dbReference type="ARBA" id="ARBA00022989"/>
    </source>
</evidence>
<dbReference type="Pfam" id="PF12911">
    <property type="entry name" value="OppC_N"/>
    <property type="match status" value="1"/>
</dbReference>
<name>A0ABR5HFG7_9HYPH</name>
<comment type="subcellular location">
    <subcellularLocation>
        <location evidence="1 9">Cell membrane</location>
        <topology evidence="1 9">Multi-pass membrane protein</topology>
    </subcellularLocation>
</comment>
<dbReference type="InterPro" id="IPR035906">
    <property type="entry name" value="MetI-like_sf"/>
</dbReference>
<keyword evidence="2 9" id="KW-0813">Transport</keyword>
<keyword evidence="4 9" id="KW-0812">Transmembrane</keyword>
<dbReference type="PANTHER" id="PTHR43386:SF1">
    <property type="entry name" value="D,D-DIPEPTIDE TRANSPORT SYSTEM PERMEASE PROTEIN DDPC-RELATED"/>
    <property type="match status" value="1"/>
</dbReference>
<feature type="transmembrane region" description="Helical" evidence="9">
    <location>
        <begin position="94"/>
        <end position="119"/>
    </location>
</feature>
<accession>A0ABR5HFG7</accession>
<dbReference type="EMBL" id="JTHG01000058">
    <property type="protein sequence ID" value="KMO25328.1"/>
    <property type="molecule type" value="Genomic_DNA"/>
</dbReference>
<feature type="transmembrane region" description="Helical" evidence="9">
    <location>
        <begin position="131"/>
        <end position="151"/>
    </location>
</feature>
<feature type="transmembrane region" description="Helical" evidence="9">
    <location>
        <begin position="30"/>
        <end position="52"/>
    </location>
</feature>
<dbReference type="InterPro" id="IPR050366">
    <property type="entry name" value="BP-dependent_transpt_permease"/>
</dbReference>
<dbReference type="PROSITE" id="PS50928">
    <property type="entry name" value="ABC_TM1"/>
    <property type="match status" value="1"/>
</dbReference>
<organism evidence="11 12">
    <name type="scientific">Methylobacterium indicum</name>
    <dbReference type="NCBI Taxonomy" id="1775910"/>
    <lineage>
        <taxon>Bacteria</taxon>
        <taxon>Pseudomonadati</taxon>
        <taxon>Pseudomonadota</taxon>
        <taxon>Alphaproteobacteria</taxon>
        <taxon>Hyphomicrobiales</taxon>
        <taxon>Methylobacteriaceae</taxon>
        <taxon>Methylobacterium</taxon>
    </lineage>
</organism>
<keyword evidence="6" id="KW-0653">Protein transport</keyword>
<dbReference type="CDD" id="cd06261">
    <property type="entry name" value="TM_PBP2"/>
    <property type="match status" value="1"/>
</dbReference>
<keyword evidence="3" id="KW-1003">Cell membrane</keyword>
<evidence type="ECO:0000313" key="12">
    <source>
        <dbReference type="Proteomes" id="UP000036471"/>
    </source>
</evidence>
<protein>
    <submittedName>
        <fullName evidence="11">ABC transporter permease</fullName>
    </submittedName>
</protein>
<evidence type="ECO:0000256" key="2">
    <source>
        <dbReference type="ARBA" id="ARBA00022448"/>
    </source>
</evidence>
<feature type="transmembrane region" description="Helical" evidence="9">
    <location>
        <begin position="257"/>
        <end position="280"/>
    </location>
</feature>
<dbReference type="Gene3D" id="1.10.3720.10">
    <property type="entry name" value="MetI-like"/>
    <property type="match status" value="1"/>
</dbReference>
<feature type="transmembrane region" description="Helical" evidence="9">
    <location>
        <begin position="213"/>
        <end position="237"/>
    </location>
</feature>
<keyword evidence="7 9" id="KW-1133">Transmembrane helix</keyword>
<evidence type="ECO:0000256" key="5">
    <source>
        <dbReference type="ARBA" id="ARBA00022856"/>
    </source>
</evidence>
<dbReference type="PANTHER" id="PTHR43386">
    <property type="entry name" value="OLIGOPEPTIDE TRANSPORT SYSTEM PERMEASE PROTEIN APPC"/>
    <property type="match status" value="1"/>
</dbReference>
<evidence type="ECO:0000256" key="1">
    <source>
        <dbReference type="ARBA" id="ARBA00004651"/>
    </source>
</evidence>
<keyword evidence="8 9" id="KW-0472">Membrane</keyword>
<evidence type="ECO:0000256" key="4">
    <source>
        <dbReference type="ARBA" id="ARBA00022692"/>
    </source>
</evidence>
<evidence type="ECO:0000256" key="3">
    <source>
        <dbReference type="ARBA" id="ARBA00022475"/>
    </source>
</evidence>
<evidence type="ECO:0000313" key="11">
    <source>
        <dbReference type="EMBL" id="KMO25328.1"/>
    </source>
</evidence>
<reference evidence="11 12" key="1">
    <citation type="submission" date="2014-11" db="EMBL/GenBank/DDBJ databases">
        <title>Comparative genomics of Methylobacterium species.</title>
        <authorList>
            <person name="Chaudhry V."/>
            <person name="Patil P.B."/>
        </authorList>
    </citation>
    <scope>NUCLEOTIDE SEQUENCE [LARGE SCALE GENOMIC DNA]</scope>
    <source>
        <strain evidence="11 12">SE3.6</strain>
    </source>
</reference>
<dbReference type="Pfam" id="PF00528">
    <property type="entry name" value="BPD_transp_1"/>
    <property type="match status" value="1"/>
</dbReference>
<gene>
    <name evidence="11" type="ORF">QR79_08150</name>
</gene>
<evidence type="ECO:0000256" key="8">
    <source>
        <dbReference type="ARBA" id="ARBA00023136"/>
    </source>
</evidence>
<dbReference type="Proteomes" id="UP000036471">
    <property type="component" value="Unassembled WGS sequence"/>
</dbReference>